<dbReference type="Proteomes" id="UP000070134">
    <property type="component" value="Chromosome"/>
</dbReference>
<dbReference type="KEGG" id="satk:SA2016_4010"/>
<proteinExistence type="predicted"/>
<gene>
    <name evidence="2" type="ORF">SA2016_4010</name>
</gene>
<name>A0A127A7A2_9MICC</name>
<organism evidence="2 3">
    <name type="scientific">Sinomonas atrocyanea</name>
    <dbReference type="NCBI Taxonomy" id="37927"/>
    <lineage>
        <taxon>Bacteria</taxon>
        <taxon>Bacillati</taxon>
        <taxon>Actinomycetota</taxon>
        <taxon>Actinomycetes</taxon>
        <taxon>Micrococcales</taxon>
        <taxon>Micrococcaceae</taxon>
        <taxon>Sinomonas</taxon>
    </lineage>
</organism>
<evidence type="ECO:0000313" key="3">
    <source>
        <dbReference type="Proteomes" id="UP000070134"/>
    </source>
</evidence>
<reference evidence="2 3" key="1">
    <citation type="submission" date="2016-02" db="EMBL/GenBank/DDBJ databases">
        <title>Complete genome of Sinomonas atrocyanea KCTC 3377.</title>
        <authorList>
            <person name="Kim K.M."/>
        </authorList>
    </citation>
    <scope>NUCLEOTIDE SEQUENCE [LARGE SCALE GENOMIC DNA]</scope>
    <source>
        <strain evidence="2 3">KCTC 3377</strain>
    </source>
</reference>
<protein>
    <submittedName>
        <fullName evidence="2">Uncharacterized protein</fullName>
    </submittedName>
</protein>
<sequence>MCSPATCPTCGKVTWTGCGQHVDQVFANVPESRRCPGHDQAPGSGASLLGKFLSWR</sequence>
<dbReference type="AlphaFoldDB" id="A0A127A7A2"/>
<dbReference type="RefSeq" id="WP_169803095.1">
    <property type="nucleotide sequence ID" value="NZ_BJMO01000063.1"/>
</dbReference>
<dbReference type="STRING" id="37927.SA2016_4010"/>
<dbReference type="PANTHER" id="PTHR34724:SF2">
    <property type="entry name" value="OS12G0596101 PROTEIN"/>
    <property type="match status" value="1"/>
</dbReference>
<feature type="region of interest" description="Disordered" evidence="1">
    <location>
        <begin position="36"/>
        <end position="56"/>
    </location>
</feature>
<dbReference type="PANTHER" id="PTHR34724">
    <property type="entry name" value="OS12G0596101 PROTEIN"/>
    <property type="match status" value="1"/>
</dbReference>
<evidence type="ECO:0000313" key="2">
    <source>
        <dbReference type="EMBL" id="AMM34664.1"/>
    </source>
</evidence>
<accession>A0A127A7A2</accession>
<dbReference type="EMBL" id="CP014518">
    <property type="protein sequence ID" value="AMM34664.1"/>
    <property type="molecule type" value="Genomic_DNA"/>
</dbReference>
<evidence type="ECO:0000256" key="1">
    <source>
        <dbReference type="SAM" id="MobiDB-lite"/>
    </source>
</evidence>
<keyword evidence="3" id="KW-1185">Reference proteome</keyword>
<dbReference type="PATRIC" id="fig|37927.3.peg.4112"/>